<dbReference type="PANTHER" id="PTHR30194">
    <property type="entry name" value="CROSSOVER JUNCTION ENDODEOXYRIBONUCLEASE RUVC"/>
    <property type="match status" value="1"/>
</dbReference>
<dbReference type="RefSeq" id="WP_270057813.1">
    <property type="nucleotide sequence ID" value="NZ_CP115149.1"/>
</dbReference>
<dbReference type="InterPro" id="IPR002176">
    <property type="entry name" value="X-over_junc_endoDNase_RuvC"/>
</dbReference>
<evidence type="ECO:0000313" key="14">
    <source>
        <dbReference type="EMBL" id="WBL37300.1"/>
    </source>
</evidence>
<keyword evidence="8 12" id="KW-0460">Magnesium</keyword>
<evidence type="ECO:0000256" key="11">
    <source>
        <dbReference type="ARBA" id="ARBA00023204"/>
    </source>
</evidence>
<keyword evidence="7 12" id="KW-0378">Hydrolase</keyword>
<dbReference type="EMBL" id="CP115149">
    <property type="protein sequence ID" value="WBL37300.1"/>
    <property type="molecule type" value="Genomic_DNA"/>
</dbReference>
<feature type="active site" evidence="12">
    <location>
        <position position="7"/>
    </location>
</feature>
<dbReference type="PRINTS" id="PR00696">
    <property type="entry name" value="RSOLVASERUVC"/>
</dbReference>
<dbReference type="PANTHER" id="PTHR30194:SF3">
    <property type="entry name" value="CROSSOVER JUNCTION ENDODEOXYRIBONUCLEASE RUVC"/>
    <property type="match status" value="1"/>
</dbReference>
<reference evidence="14 15" key="1">
    <citation type="journal article" date="2023" name="ISME J.">
        <title>Thermophilic Dehalococcoidia with unusual traits shed light on an unexpected past.</title>
        <authorList>
            <person name="Palmer M."/>
            <person name="Covington J.K."/>
            <person name="Zhou E.M."/>
            <person name="Thomas S.C."/>
            <person name="Habib N."/>
            <person name="Seymour C.O."/>
            <person name="Lai D."/>
            <person name="Johnston J."/>
            <person name="Hashimi A."/>
            <person name="Jiao J.Y."/>
            <person name="Muok A.R."/>
            <person name="Liu L."/>
            <person name="Xian W.D."/>
            <person name="Zhi X.Y."/>
            <person name="Li M.M."/>
            <person name="Silva L.P."/>
            <person name="Bowen B.P."/>
            <person name="Louie K."/>
            <person name="Briegel A."/>
            <person name="Pett-Ridge J."/>
            <person name="Weber P.K."/>
            <person name="Tocheva E.I."/>
            <person name="Woyke T."/>
            <person name="Northen T.R."/>
            <person name="Mayali X."/>
            <person name="Li W.J."/>
            <person name="Hedlund B.P."/>
        </authorList>
    </citation>
    <scope>NUCLEOTIDE SEQUENCE [LARGE SCALE GENOMIC DNA]</scope>
    <source>
        <strain evidence="14 15">YIM 72310</strain>
    </source>
</reference>
<evidence type="ECO:0000256" key="1">
    <source>
        <dbReference type="ARBA" id="ARBA00009518"/>
    </source>
</evidence>
<evidence type="ECO:0000256" key="4">
    <source>
        <dbReference type="ARBA" id="ARBA00022723"/>
    </source>
</evidence>
<evidence type="ECO:0000256" key="10">
    <source>
        <dbReference type="ARBA" id="ARBA00023172"/>
    </source>
</evidence>
<keyword evidence="3 12" id="KW-0540">Nuclease</keyword>
<sequence>MRILGIDPGLNVTGFGLIEIAGDRAVYVRHGVIRTRPAEARAARLLALRDGLLAIARESGAAAAAIESGFVGQNVRSALLLGEARAAAILALADAGLEVAEYAPALVKQTVAGFGRGEKEQVARMVAFQLGLAKPPAPADAADALAVAITHWAHGRLAGMPQR</sequence>
<dbReference type="Proteomes" id="UP001212803">
    <property type="component" value="Chromosome"/>
</dbReference>
<feature type="active site" evidence="12">
    <location>
        <position position="67"/>
    </location>
</feature>
<feature type="binding site" evidence="12">
    <location>
        <position position="67"/>
    </location>
    <ligand>
        <name>Mg(2+)</name>
        <dbReference type="ChEBI" id="CHEBI:18420"/>
        <label>2</label>
    </ligand>
</feature>
<comment type="catalytic activity">
    <reaction evidence="12">
        <text>Endonucleolytic cleavage at a junction such as a reciprocal single-stranded crossover between two homologous DNA duplexes (Holliday junction).</text>
        <dbReference type="EC" id="3.1.21.10"/>
    </reaction>
</comment>
<keyword evidence="9 12" id="KW-0238">DNA-binding</keyword>
<evidence type="ECO:0000256" key="3">
    <source>
        <dbReference type="ARBA" id="ARBA00022722"/>
    </source>
</evidence>
<feature type="binding site" evidence="12">
    <location>
        <position position="7"/>
    </location>
    <ligand>
        <name>Mg(2+)</name>
        <dbReference type="ChEBI" id="CHEBI:18420"/>
        <label>1</label>
    </ligand>
</feature>
<dbReference type="InterPro" id="IPR036397">
    <property type="entry name" value="RNaseH_sf"/>
</dbReference>
<evidence type="ECO:0000256" key="12">
    <source>
        <dbReference type="HAMAP-Rule" id="MF_00034"/>
    </source>
</evidence>
<evidence type="ECO:0000256" key="9">
    <source>
        <dbReference type="ARBA" id="ARBA00023125"/>
    </source>
</evidence>
<keyword evidence="5 12" id="KW-0255">Endonuclease</keyword>
<dbReference type="NCBIfam" id="TIGR00228">
    <property type="entry name" value="ruvC"/>
    <property type="match status" value="1"/>
</dbReference>
<name>A0ABY7MB67_9CHLR</name>
<gene>
    <name evidence="12 14" type="primary">ruvC</name>
    <name evidence="14" type="ORF">O0235_06935</name>
</gene>
<dbReference type="InterPro" id="IPR012337">
    <property type="entry name" value="RNaseH-like_sf"/>
</dbReference>
<keyword evidence="4 12" id="KW-0479">Metal-binding</keyword>
<dbReference type="PROSITE" id="PS01321">
    <property type="entry name" value="RUVC"/>
    <property type="match status" value="1"/>
</dbReference>
<dbReference type="Pfam" id="PF02075">
    <property type="entry name" value="RuvC"/>
    <property type="match status" value="1"/>
</dbReference>
<organism evidence="14 15">
    <name type="scientific">Tepidiforma flava</name>
    <dbReference type="NCBI Taxonomy" id="3004094"/>
    <lineage>
        <taxon>Bacteria</taxon>
        <taxon>Bacillati</taxon>
        <taxon>Chloroflexota</taxon>
        <taxon>Tepidiformia</taxon>
        <taxon>Tepidiformales</taxon>
        <taxon>Tepidiformaceae</taxon>
        <taxon>Tepidiforma</taxon>
    </lineage>
</organism>
<dbReference type="EC" id="3.1.21.10" evidence="12 13"/>
<keyword evidence="11 12" id="KW-0234">DNA repair</keyword>
<comment type="function">
    <text evidence="12">The RuvA-RuvB-RuvC complex processes Holliday junction (HJ) DNA during genetic recombination and DNA repair. Endonuclease that resolves HJ intermediates. Cleaves cruciform DNA by making single-stranded nicks across the HJ at symmetrical positions within the homologous arms, yielding a 5'-phosphate and a 3'-hydroxyl group; requires a central core of homology in the junction. The consensus cleavage sequence is 5'-(A/T)TT(C/G)-3'. Cleavage occurs on the 3'-side of the TT dinucleotide at the point of strand exchange. HJ branch migration catalyzed by RuvA-RuvB allows RuvC to scan DNA until it finds its consensus sequence, where it cleaves and resolves the cruciform DNA.</text>
</comment>
<keyword evidence="6 12" id="KW-0227">DNA damage</keyword>
<dbReference type="SUPFAM" id="SSF53098">
    <property type="entry name" value="Ribonuclease H-like"/>
    <property type="match status" value="1"/>
</dbReference>
<feature type="binding site" evidence="12">
    <location>
        <position position="140"/>
    </location>
    <ligand>
        <name>Mg(2+)</name>
        <dbReference type="ChEBI" id="CHEBI:18420"/>
        <label>1</label>
    </ligand>
</feature>
<evidence type="ECO:0000256" key="5">
    <source>
        <dbReference type="ARBA" id="ARBA00022759"/>
    </source>
</evidence>
<proteinExistence type="inferred from homology"/>
<keyword evidence="2 12" id="KW-0963">Cytoplasm</keyword>
<dbReference type="InterPro" id="IPR020563">
    <property type="entry name" value="X-over_junc_endoDNase_Mg_BS"/>
</dbReference>
<comment type="similarity">
    <text evidence="1 12">Belongs to the RuvC family.</text>
</comment>
<protein>
    <recommendedName>
        <fullName evidence="12 13">Crossover junction endodeoxyribonuclease RuvC</fullName>
        <ecNumber evidence="12 13">3.1.21.10</ecNumber>
    </recommendedName>
    <alternativeName>
        <fullName evidence="12">Holliday junction nuclease RuvC</fullName>
    </alternativeName>
    <alternativeName>
        <fullName evidence="12">Holliday junction resolvase RuvC</fullName>
    </alternativeName>
</protein>
<evidence type="ECO:0000256" key="8">
    <source>
        <dbReference type="ARBA" id="ARBA00022842"/>
    </source>
</evidence>
<keyword evidence="10 12" id="KW-0233">DNA recombination</keyword>
<comment type="cofactor">
    <cofactor evidence="12">
        <name>Mg(2+)</name>
        <dbReference type="ChEBI" id="CHEBI:18420"/>
    </cofactor>
    <text evidence="12">Binds 2 Mg(2+) ion per subunit.</text>
</comment>
<evidence type="ECO:0000313" key="15">
    <source>
        <dbReference type="Proteomes" id="UP001212803"/>
    </source>
</evidence>
<evidence type="ECO:0000256" key="6">
    <source>
        <dbReference type="ARBA" id="ARBA00022763"/>
    </source>
</evidence>
<comment type="subunit">
    <text evidence="12">Homodimer which binds Holliday junction (HJ) DNA. The HJ becomes 2-fold symmetrical on binding to RuvC with unstacked arms; it has a different conformation from HJ DNA in complex with RuvA. In the full resolvosome a probable DNA-RuvA(4)-RuvB(12)-RuvC(2) complex forms which resolves the HJ.</text>
</comment>
<comment type="subcellular location">
    <subcellularLocation>
        <location evidence="12">Cytoplasm</location>
    </subcellularLocation>
</comment>
<accession>A0ABY7MB67</accession>
<dbReference type="HAMAP" id="MF_00034">
    <property type="entry name" value="RuvC"/>
    <property type="match status" value="1"/>
</dbReference>
<feature type="active site" evidence="12">
    <location>
        <position position="140"/>
    </location>
</feature>
<evidence type="ECO:0000256" key="2">
    <source>
        <dbReference type="ARBA" id="ARBA00022490"/>
    </source>
</evidence>
<keyword evidence="15" id="KW-1185">Reference proteome</keyword>
<evidence type="ECO:0000256" key="7">
    <source>
        <dbReference type="ARBA" id="ARBA00022801"/>
    </source>
</evidence>
<dbReference type="Gene3D" id="3.30.420.10">
    <property type="entry name" value="Ribonuclease H-like superfamily/Ribonuclease H"/>
    <property type="match status" value="1"/>
</dbReference>
<evidence type="ECO:0000256" key="13">
    <source>
        <dbReference type="NCBIfam" id="TIGR00228"/>
    </source>
</evidence>